<gene>
    <name evidence="2" type="ORF">TCLT_LOCUS959</name>
</gene>
<dbReference type="STRING" id="103827.A0A0N5CLH4"/>
<accession>A0A0N5CLH4</accession>
<keyword evidence="3" id="KW-1185">Reference proteome</keyword>
<dbReference type="OrthoDB" id="7459479at2759"/>
<protein>
    <submittedName>
        <fullName evidence="2 4">Uncharacterized protein</fullName>
    </submittedName>
</protein>
<reference evidence="4" key="1">
    <citation type="submission" date="2017-02" db="UniProtKB">
        <authorList>
            <consortium name="WormBaseParasite"/>
        </authorList>
    </citation>
    <scope>IDENTIFICATION</scope>
</reference>
<evidence type="ECO:0000313" key="4">
    <source>
        <dbReference type="WBParaSite" id="TCLT_0000095801-mRNA-1"/>
    </source>
</evidence>
<dbReference type="WBParaSite" id="TCLT_0000095801-mRNA-1">
    <property type="protein sequence ID" value="TCLT_0000095801-mRNA-1"/>
    <property type="gene ID" value="TCLT_0000095801"/>
</dbReference>
<feature type="coiled-coil region" evidence="1">
    <location>
        <begin position="25"/>
        <end position="149"/>
    </location>
</feature>
<evidence type="ECO:0000313" key="2">
    <source>
        <dbReference type="EMBL" id="VDM96145.1"/>
    </source>
</evidence>
<feature type="coiled-coil region" evidence="1">
    <location>
        <begin position="270"/>
        <end position="297"/>
    </location>
</feature>
<reference evidence="2 3" key="2">
    <citation type="submission" date="2018-11" db="EMBL/GenBank/DDBJ databases">
        <authorList>
            <consortium name="Pathogen Informatics"/>
        </authorList>
    </citation>
    <scope>NUCLEOTIDE SEQUENCE [LARGE SCALE GENOMIC DNA]</scope>
</reference>
<proteinExistence type="predicted"/>
<keyword evidence="1" id="KW-0175">Coiled coil</keyword>
<dbReference type="AlphaFoldDB" id="A0A0N5CLH4"/>
<evidence type="ECO:0000256" key="1">
    <source>
        <dbReference type="SAM" id="Coils"/>
    </source>
</evidence>
<dbReference type="Proteomes" id="UP000276776">
    <property type="component" value="Unassembled WGS sequence"/>
</dbReference>
<evidence type="ECO:0000313" key="3">
    <source>
        <dbReference type="Proteomes" id="UP000276776"/>
    </source>
</evidence>
<organism evidence="4">
    <name type="scientific">Thelazia callipaeda</name>
    <name type="common">Oriental eyeworm</name>
    <name type="synonym">Parasitic nematode</name>
    <dbReference type="NCBI Taxonomy" id="103827"/>
    <lineage>
        <taxon>Eukaryota</taxon>
        <taxon>Metazoa</taxon>
        <taxon>Ecdysozoa</taxon>
        <taxon>Nematoda</taxon>
        <taxon>Chromadorea</taxon>
        <taxon>Rhabditida</taxon>
        <taxon>Spirurina</taxon>
        <taxon>Spiruromorpha</taxon>
        <taxon>Thelazioidea</taxon>
        <taxon>Thelaziidae</taxon>
        <taxon>Thelazia</taxon>
    </lineage>
</organism>
<name>A0A0N5CLH4_THECL</name>
<dbReference type="EMBL" id="UYYF01000094">
    <property type="protein sequence ID" value="VDM96145.1"/>
    <property type="molecule type" value="Genomic_DNA"/>
</dbReference>
<dbReference type="OMA" id="FAHCEDA"/>
<sequence>MENYKEENDVLLQVVEEDGDITQQESELDIQIDNLKSEIQELRKDQGEVQKLESNIRTLEEDLKQLEKFRDTLQEKLNANKKRKDGLEENIKQFCAEIADMKTTLAAKEKQLTTQSVSGEEARALRIRKDVITARIQQVKNERQEIGNENDILLSSNFKEASELRESYRIFVRAYEDISRTVIGEDPFIATLAHHSPNEPKFLEFIDEIEGKLNELYDNVNSCIRKVEDEITGTCRKKDEVVQRNSLLVENLKQIQRRTSKLTHDFNLKREDWKDEHKKLMSEVDMAQNELDSLLALRNGKVSFDMIVNISHSELFLAYRLLRTINAIDLHCYFQLSAHEELVEARKELQSRSIEIEEASKRTINEATMKFSMLLDVWEHLRVCLLLLFRL</sequence>